<evidence type="ECO:0000256" key="3">
    <source>
        <dbReference type="ARBA" id="ARBA00022574"/>
    </source>
</evidence>
<dbReference type="Gene3D" id="1.25.10.10">
    <property type="entry name" value="Leucine-rich Repeat Variant"/>
    <property type="match status" value="1"/>
</dbReference>
<name>A0A066V7H8_TILAU</name>
<evidence type="ECO:0000256" key="2">
    <source>
        <dbReference type="ARBA" id="ARBA00022490"/>
    </source>
</evidence>
<dbReference type="PANTHER" id="PTHR19849:SF0">
    <property type="entry name" value="PHOSPHOLIPASE A-2-ACTIVATING PROTEIN"/>
    <property type="match status" value="1"/>
</dbReference>
<feature type="compositionally biased region" description="Polar residues" evidence="5">
    <location>
        <begin position="82"/>
        <end position="92"/>
    </location>
</feature>
<dbReference type="STRING" id="1037660.A0A066V7H8"/>
<evidence type="ECO:0000313" key="8">
    <source>
        <dbReference type="EMBL" id="KDN34694.1"/>
    </source>
</evidence>
<evidence type="ECO:0000313" key="9">
    <source>
        <dbReference type="Proteomes" id="UP000027361"/>
    </source>
</evidence>
<evidence type="ECO:0000256" key="1">
    <source>
        <dbReference type="ARBA" id="ARBA00004496"/>
    </source>
</evidence>
<comment type="caution">
    <text evidence="8">The sequence shown here is derived from an EMBL/GenBank/DDBJ whole genome shotgun (WGS) entry which is preliminary data.</text>
</comment>
<feature type="non-terminal residue" evidence="8">
    <location>
        <position position="360"/>
    </location>
</feature>
<dbReference type="InterPro" id="IPR015155">
    <property type="entry name" value="PFU"/>
</dbReference>
<feature type="region of interest" description="Disordered" evidence="5">
    <location>
        <begin position="81"/>
        <end position="104"/>
    </location>
</feature>
<evidence type="ECO:0000256" key="5">
    <source>
        <dbReference type="SAM" id="MobiDB-lite"/>
    </source>
</evidence>
<accession>A0A066V7H8</accession>
<dbReference type="Gene3D" id="3.10.20.870">
    <property type="entry name" value="PFU (PLAA family ubiquitin binding), C-terminal domain"/>
    <property type="match status" value="1"/>
</dbReference>
<dbReference type="Proteomes" id="UP000027361">
    <property type="component" value="Unassembled WGS sequence"/>
</dbReference>
<dbReference type="Pfam" id="PF08324">
    <property type="entry name" value="PUL"/>
    <property type="match status" value="1"/>
</dbReference>
<keyword evidence="9" id="KW-1185">Reference proteome</keyword>
<keyword evidence="2" id="KW-0963">Cytoplasm</keyword>
<comment type="subcellular location">
    <subcellularLocation>
        <location evidence="1">Cytoplasm</location>
    </subcellularLocation>
</comment>
<dbReference type="GO" id="GO:0005634">
    <property type="term" value="C:nucleus"/>
    <property type="evidence" value="ECO:0007669"/>
    <property type="project" value="TreeGrafter"/>
</dbReference>
<dbReference type="Pfam" id="PF09070">
    <property type="entry name" value="PFU"/>
    <property type="match status" value="1"/>
</dbReference>
<dbReference type="RefSeq" id="XP_013239695.1">
    <property type="nucleotide sequence ID" value="XM_013384241.1"/>
</dbReference>
<proteinExistence type="predicted"/>
<feature type="domain" description="PUL" evidence="7">
    <location>
        <begin position="124"/>
        <end position="360"/>
    </location>
</feature>
<protein>
    <submittedName>
        <fullName evidence="8">PUL-domain-containing protein</fullName>
    </submittedName>
</protein>
<dbReference type="PROSITE" id="PS51396">
    <property type="entry name" value="PUL"/>
    <property type="match status" value="1"/>
</dbReference>
<dbReference type="AlphaFoldDB" id="A0A066V7H8"/>
<keyword evidence="3" id="KW-0853">WD repeat</keyword>
<dbReference type="InterPro" id="IPR011989">
    <property type="entry name" value="ARM-like"/>
</dbReference>
<dbReference type="GeneID" id="25267938"/>
<dbReference type="PANTHER" id="PTHR19849">
    <property type="entry name" value="PHOSPHOLIPASE A-2-ACTIVATING PROTEIN"/>
    <property type="match status" value="1"/>
</dbReference>
<dbReference type="GO" id="GO:0043161">
    <property type="term" value="P:proteasome-mediated ubiquitin-dependent protein catabolic process"/>
    <property type="evidence" value="ECO:0007669"/>
    <property type="project" value="TreeGrafter"/>
</dbReference>
<evidence type="ECO:0000256" key="4">
    <source>
        <dbReference type="ARBA" id="ARBA00022737"/>
    </source>
</evidence>
<organism evidence="8 9">
    <name type="scientific">Tilletiaria anomala (strain ATCC 24038 / CBS 436.72 / UBC 951)</name>
    <dbReference type="NCBI Taxonomy" id="1037660"/>
    <lineage>
        <taxon>Eukaryota</taxon>
        <taxon>Fungi</taxon>
        <taxon>Dikarya</taxon>
        <taxon>Basidiomycota</taxon>
        <taxon>Ustilaginomycotina</taxon>
        <taxon>Exobasidiomycetes</taxon>
        <taxon>Georgefischeriales</taxon>
        <taxon>Tilletiariaceae</taxon>
        <taxon>Tilletiaria</taxon>
    </lineage>
</organism>
<gene>
    <name evidence="8" type="ORF">K437DRAFT_91021</name>
</gene>
<dbReference type="EMBL" id="JMSN01000278">
    <property type="protein sequence ID" value="KDN34694.1"/>
    <property type="molecule type" value="Genomic_DNA"/>
</dbReference>
<dbReference type="HOGENOM" id="CLU_770664_0_0_1"/>
<evidence type="ECO:0000259" key="7">
    <source>
        <dbReference type="PROSITE" id="PS51396"/>
    </source>
</evidence>
<dbReference type="InterPro" id="IPR013535">
    <property type="entry name" value="PUL_dom"/>
</dbReference>
<dbReference type="GO" id="GO:0043130">
    <property type="term" value="F:ubiquitin binding"/>
    <property type="evidence" value="ECO:0007669"/>
    <property type="project" value="TreeGrafter"/>
</dbReference>
<reference evidence="8 9" key="1">
    <citation type="submission" date="2014-05" db="EMBL/GenBank/DDBJ databases">
        <title>Draft genome sequence of a rare smut relative, Tilletiaria anomala UBC 951.</title>
        <authorList>
            <consortium name="DOE Joint Genome Institute"/>
            <person name="Toome M."/>
            <person name="Kuo A."/>
            <person name="Henrissat B."/>
            <person name="Lipzen A."/>
            <person name="Tritt A."/>
            <person name="Yoshinaga Y."/>
            <person name="Zane M."/>
            <person name="Barry K."/>
            <person name="Grigoriev I.V."/>
            <person name="Spatafora J.W."/>
            <person name="Aimea M.C."/>
        </authorList>
    </citation>
    <scope>NUCLEOTIDE SEQUENCE [LARGE SCALE GENOMIC DNA]</scope>
    <source>
        <strain evidence="8 9">UBC 951</strain>
    </source>
</reference>
<dbReference type="OrthoDB" id="10265988at2759"/>
<dbReference type="GO" id="GO:0010992">
    <property type="term" value="P:ubiquitin recycling"/>
    <property type="evidence" value="ECO:0007669"/>
    <property type="project" value="TreeGrafter"/>
</dbReference>
<sequence length="360" mass="38196">EYDYVFDVDVTEGAPPLKLPFNLGENPYFAAQRFIDQNELSQAFLGEIVKFIDKNTDQQALAHASASTYIDPYTGAGRYTGASPSALPTQQAVPKATGGYSGSGNLDPYTRSTAAAVSSISSTGVLPLRTPLGFKQLNPAPVKAKIQDLADAQGGLSGEELSKLNSLIDQAAAAKANPALDVGLLEKLLQAWPPASRFPLLDVYRIAASLPTTSSTERVIGIALDAASWSTSWPAQPAEVKERDTNSMLALRALANLLTRKDASQQLLQIAPSLIEPLSGSHFSKLGKNGRIAFATLTMNLAVAVNEAGAAQPWATDLLRLFVEILSAEDGDSEVVYRSMMGLGTLIRSSSSVQLSVETL</sequence>
<keyword evidence="4" id="KW-0677">Repeat</keyword>
<dbReference type="PROSITE" id="PS51394">
    <property type="entry name" value="PFU"/>
    <property type="match status" value="1"/>
</dbReference>
<dbReference type="InterPro" id="IPR038122">
    <property type="entry name" value="PFU_sf"/>
</dbReference>
<feature type="domain" description="PFU" evidence="6">
    <location>
        <begin position="1"/>
        <end position="66"/>
    </location>
</feature>
<feature type="non-terminal residue" evidence="8">
    <location>
        <position position="1"/>
    </location>
</feature>
<dbReference type="InParanoid" id="A0A066V7H8"/>
<dbReference type="GO" id="GO:0005737">
    <property type="term" value="C:cytoplasm"/>
    <property type="evidence" value="ECO:0007669"/>
    <property type="project" value="UniProtKB-SubCell"/>
</dbReference>
<evidence type="ECO:0000259" key="6">
    <source>
        <dbReference type="PROSITE" id="PS51394"/>
    </source>
</evidence>